<evidence type="ECO:0000313" key="2">
    <source>
        <dbReference type="Proteomes" id="UP001595886"/>
    </source>
</evidence>
<sequence>MSAAAGFRLVVDWQAMRPADAEAIRAFWRDERALTDEAQMDERLKQVVLHALDGDGRLAGVCTAVAATPPPLGQPLYFWRCFVGARWRSTPLVMSLLKRSCTVLEDYAAANGHPCIGILLELENARFRDKGRAAVWWNPRFTYVGRSARGLDLRVHYFKGARLKPPA</sequence>
<protein>
    <recommendedName>
        <fullName evidence="3">GNAT family N-acetyltransferase</fullName>
    </recommendedName>
</protein>
<evidence type="ECO:0000313" key="1">
    <source>
        <dbReference type="EMBL" id="MFC4820660.1"/>
    </source>
</evidence>
<reference evidence="2" key="1">
    <citation type="journal article" date="2019" name="Int. J. Syst. Evol. Microbiol.">
        <title>The Global Catalogue of Microorganisms (GCM) 10K type strain sequencing project: providing services to taxonomists for standard genome sequencing and annotation.</title>
        <authorList>
            <consortium name="The Broad Institute Genomics Platform"/>
            <consortium name="The Broad Institute Genome Sequencing Center for Infectious Disease"/>
            <person name="Wu L."/>
            <person name="Ma J."/>
        </authorList>
    </citation>
    <scope>NUCLEOTIDE SEQUENCE [LARGE SCALE GENOMIC DNA]</scope>
    <source>
        <strain evidence="2">CCUG 30340</strain>
    </source>
</reference>
<comment type="caution">
    <text evidence="1">The sequence shown here is derived from an EMBL/GenBank/DDBJ whole genome shotgun (WGS) entry which is preliminary data.</text>
</comment>
<proteinExistence type="predicted"/>
<dbReference type="InterPro" id="IPR016181">
    <property type="entry name" value="Acyl_CoA_acyltransferase"/>
</dbReference>
<gene>
    <name evidence="1" type="ORF">ACFO6Q_10005</name>
</gene>
<dbReference type="Gene3D" id="3.40.630.30">
    <property type="match status" value="1"/>
</dbReference>
<accession>A0ABV9QTH4</accession>
<dbReference type="EMBL" id="JBHSHD010000007">
    <property type="protein sequence ID" value="MFC4820660.1"/>
    <property type="molecule type" value="Genomic_DNA"/>
</dbReference>
<dbReference type="SUPFAM" id="SSF55729">
    <property type="entry name" value="Acyl-CoA N-acyltransferases (Nat)"/>
    <property type="match status" value="1"/>
</dbReference>
<dbReference type="Proteomes" id="UP001595886">
    <property type="component" value="Unassembled WGS sequence"/>
</dbReference>
<keyword evidence="2" id="KW-1185">Reference proteome</keyword>
<organism evidence="1 2">
    <name type="scientific">Dokdonella ginsengisoli</name>
    <dbReference type="NCBI Taxonomy" id="363846"/>
    <lineage>
        <taxon>Bacteria</taxon>
        <taxon>Pseudomonadati</taxon>
        <taxon>Pseudomonadota</taxon>
        <taxon>Gammaproteobacteria</taxon>
        <taxon>Lysobacterales</taxon>
        <taxon>Rhodanobacteraceae</taxon>
        <taxon>Dokdonella</taxon>
    </lineage>
</organism>
<evidence type="ECO:0008006" key="3">
    <source>
        <dbReference type="Google" id="ProtNLM"/>
    </source>
</evidence>
<name>A0ABV9QTH4_9GAMM</name>
<dbReference type="RefSeq" id="WP_380020560.1">
    <property type="nucleotide sequence ID" value="NZ_JBHSHD010000007.1"/>
</dbReference>